<keyword evidence="3" id="KW-1185">Reference proteome</keyword>
<keyword evidence="1" id="KW-0472">Membrane</keyword>
<dbReference type="EMBL" id="JAYRBN010000041">
    <property type="protein sequence ID" value="KAL2745624.1"/>
    <property type="molecule type" value="Genomic_DNA"/>
</dbReference>
<evidence type="ECO:0000256" key="1">
    <source>
        <dbReference type="SAM" id="Phobius"/>
    </source>
</evidence>
<keyword evidence="1" id="KW-0812">Transmembrane</keyword>
<dbReference type="Proteomes" id="UP001607303">
    <property type="component" value="Unassembled WGS sequence"/>
</dbReference>
<evidence type="ECO:0000313" key="3">
    <source>
        <dbReference type="Proteomes" id="UP001607303"/>
    </source>
</evidence>
<feature type="non-terminal residue" evidence="2">
    <location>
        <position position="1"/>
    </location>
</feature>
<name>A0ABD2CLD2_VESMC</name>
<accession>A0ABD2CLD2</accession>
<protein>
    <submittedName>
        <fullName evidence="2">Uncharacterized protein</fullName>
    </submittedName>
</protein>
<evidence type="ECO:0000313" key="2">
    <source>
        <dbReference type="EMBL" id="KAL2745624.1"/>
    </source>
</evidence>
<gene>
    <name evidence="2" type="ORF">V1477_006015</name>
</gene>
<reference evidence="2 3" key="1">
    <citation type="journal article" date="2024" name="Ann. Entomol. Soc. Am.">
        <title>Genomic analyses of the southern and eastern yellowjacket wasps (Hymenoptera: Vespidae) reveal evolutionary signatures of social life.</title>
        <authorList>
            <person name="Catto M.A."/>
            <person name="Caine P.B."/>
            <person name="Orr S.E."/>
            <person name="Hunt B.G."/>
            <person name="Goodisman M.A.D."/>
        </authorList>
    </citation>
    <scope>NUCLEOTIDE SEQUENCE [LARGE SCALE GENOMIC DNA]</scope>
    <source>
        <strain evidence="2">232</strain>
        <tissue evidence="2">Head and thorax</tissue>
    </source>
</reference>
<keyword evidence="1" id="KW-1133">Transmembrane helix</keyword>
<comment type="caution">
    <text evidence="2">The sequence shown here is derived from an EMBL/GenBank/DDBJ whole genome shotgun (WGS) entry which is preliminary data.</text>
</comment>
<proteinExistence type="predicted"/>
<organism evidence="2 3">
    <name type="scientific">Vespula maculifrons</name>
    <name type="common">Eastern yellow jacket</name>
    <name type="synonym">Wasp</name>
    <dbReference type="NCBI Taxonomy" id="7453"/>
    <lineage>
        <taxon>Eukaryota</taxon>
        <taxon>Metazoa</taxon>
        <taxon>Ecdysozoa</taxon>
        <taxon>Arthropoda</taxon>
        <taxon>Hexapoda</taxon>
        <taxon>Insecta</taxon>
        <taxon>Pterygota</taxon>
        <taxon>Neoptera</taxon>
        <taxon>Endopterygota</taxon>
        <taxon>Hymenoptera</taxon>
        <taxon>Apocrita</taxon>
        <taxon>Aculeata</taxon>
        <taxon>Vespoidea</taxon>
        <taxon>Vespidae</taxon>
        <taxon>Vespinae</taxon>
        <taxon>Vespula</taxon>
    </lineage>
</organism>
<feature type="transmembrane region" description="Helical" evidence="1">
    <location>
        <begin position="606"/>
        <end position="628"/>
    </location>
</feature>
<dbReference type="AlphaFoldDB" id="A0ABD2CLD2"/>
<sequence>GSVQDHKILLLNINYWFRENSFSKSTSASGSHGMRRGGTRDLANPRLNYWYRENSRRRAGFVRGTHDMRRGGTGRNLVGKQTLYAGHMICEEVARATYCFRGILGGELALYAGHMICEEVAQVVRTEFLESRRKAGFVRGTHDMRRGGTGLNSWNLVGKLALYAGHMICEEVAQVVRTEFLESRRRAGFVRGTHDMRRGGTSDLLFSRNSRRRVGFVRGTHDMRRGGTGLNSWNFVGKLALYAGHMICEEVAQVVRTEFLESRRRAGFVRGTHDMRRGGTSDLLFSRNSRQKAGFVRGTHDMRRGGTEVARATYCSRGILGGELALYAGHMICEEVAQVVRTEFLEFRRKAGFVRGTHDMRRGGTVRTEFLEFRRKAGFVRGTHDMRRGGTGLNSWNLVGELALYAGHMICEEVAQVVRTEFLESRRRAGFVRGTHDMRRGGTSDLLFSRNSRQKAGFVRGTHDMRRGGTGRNLVGKQALYAGHMICEEVARATYCFRGILGRKQALYAGHMICEEVAQVVSTEFQESRRTAGFVRGKHDMRRGGMRHTFQRICFVHNLEFLLRMTKLIGTNSRKRFGSCKENNLERKIIKEYDKFFQITYFKELIPAYVACLILLNVPAIALNLNIFGINDISLYNKYIVLMRLPQSNTKLFLYPRLRYGKIFIIEGIKQEKRGKLSATQRTASSAITRDNHIY</sequence>